<dbReference type="Proteomes" id="UP001500002">
    <property type="component" value="Unassembled WGS sequence"/>
</dbReference>
<reference evidence="2 3" key="1">
    <citation type="journal article" date="2019" name="Int. J. Syst. Evol. Microbiol.">
        <title>The Global Catalogue of Microorganisms (GCM) 10K type strain sequencing project: providing services to taxonomists for standard genome sequencing and annotation.</title>
        <authorList>
            <consortium name="The Broad Institute Genomics Platform"/>
            <consortium name="The Broad Institute Genome Sequencing Center for Infectious Disease"/>
            <person name="Wu L."/>
            <person name="Ma J."/>
        </authorList>
    </citation>
    <scope>NUCLEOTIDE SEQUENCE [LARGE SCALE GENOMIC DNA]</scope>
    <source>
        <strain evidence="2 3">JCM 14322</strain>
    </source>
</reference>
<evidence type="ECO:0008006" key="4">
    <source>
        <dbReference type="Google" id="ProtNLM"/>
    </source>
</evidence>
<evidence type="ECO:0000313" key="2">
    <source>
        <dbReference type="EMBL" id="GAA1797892.1"/>
    </source>
</evidence>
<organism evidence="2 3">
    <name type="scientific">Agromyces neolithicus</name>
    <dbReference type="NCBI Taxonomy" id="269420"/>
    <lineage>
        <taxon>Bacteria</taxon>
        <taxon>Bacillati</taxon>
        <taxon>Actinomycetota</taxon>
        <taxon>Actinomycetes</taxon>
        <taxon>Micrococcales</taxon>
        <taxon>Microbacteriaceae</taxon>
        <taxon>Agromyces</taxon>
    </lineage>
</organism>
<evidence type="ECO:0000256" key="1">
    <source>
        <dbReference type="SAM" id="MobiDB-lite"/>
    </source>
</evidence>
<dbReference type="InterPro" id="IPR028037">
    <property type="entry name" value="Antitoxin_Rv0909/MT0933"/>
</dbReference>
<dbReference type="Pfam" id="PF14013">
    <property type="entry name" value="MT0933_antitox"/>
    <property type="match status" value="1"/>
</dbReference>
<protein>
    <recommendedName>
        <fullName evidence="4">Antitoxin</fullName>
    </recommendedName>
</protein>
<feature type="region of interest" description="Disordered" evidence="1">
    <location>
        <begin position="52"/>
        <end position="73"/>
    </location>
</feature>
<dbReference type="EMBL" id="BAAANJ010000001">
    <property type="protein sequence ID" value="GAA1797892.1"/>
    <property type="molecule type" value="Genomic_DNA"/>
</dbReference>
<name>A0ABN2LSW8_9MICO</name>
<comment type="caution">
    <text evidence="2">The sequence shown here is derived from an EMBL/GenBank/DDBJ whole genome shotgun (WGS) entry which is preliminary data.</text>
</comment>
<accession>A0ABN2LSW8</accession>
<keyword evidence="3" id="KW-1185">Reference proteome</keyword>
<dbReference type="RefSeq" id="WP_344292490.1">
    <property type="nucleotide sequence ID" value="NZ_BAAANJ010000001.1"/>
</dbReference>
<sequence>MGAFDDITKKATDFIEENKDKISDALNSEQAEEISDKVLDGASDLAKKVVPEEHHDKVDGARDAADGAIGTEK</sequence>
<gene>
    <name evidence="2" type="ORF">GCM10009749_01920</name>
</gene>
<evidence type="ECO:0000313" key="3">
    <source>
        <dbReference type="Proteomes" id="UP001500002"/>
    </source>
</evidence>
<proteinExistence type="predicted"/>